<dbReference type="InterPro" id="IPR010743">
    <property type="entry name" value="Methionine_synth_MetW"/>
</dbReference>
<dbReference type="Pfam" id="PF07021">
    <property type="entry name" value="MetW"/>
    <property type="match status" value="1"/>
</dbReference>
<protein>
    <submittedName>
        <fullName evidence="1">Methionine biosynthesis protein MetW</fullName>
    </submittedName>
</protein>
<dbReference type="SUPFAM" id="SSF53335">
    <property type="entry name" value="S-adenosyl-L-methionine-dependent methyltransferases"/>
    <property type="match status" value="1"/>
</dbReference>
<dbReference type="InterPro" id="IPR029063">
    <property type="entry name" value="SAM-dependent_MTases_sf"/>
</dbReference>
<name>A0A2A9CRE4_9ACTN</name>
<dbReference type="OrthoDB" id="9810247at2"/>
<dbReference type="NCBIfam" id="TIGR02081">
    <property type="entry name" value="metW"/>
    <property type="match status" value="1"/>
</dbReference>
<reference evidence="1 2" key="1">
    <citation type="submission" date="2017-10" db="EMBL/GenBank/DDBJ databases">
        <title>Sequencing the genomes of 1000 actinobacteria strains.</title>
        <authorList>
            <person name="Klenk H.-P."/>
        </authorList>
    </citation>
    <scope>NUCLEOTIDE SEQUENCE [LARGE SCALE GENOMIC DNA]</scope>
    <source>
        <strain evidence="1 2">DSM 15597</strain>
    </source>
</reference>
<dbReference type="AlphaFoldDB" id="A0A2A9CRE4"/>
<keyword evidence="2" id="KW-1185">Reference proteome</keyword>
<dbReference type="RefSeq" id="WP_098460169.1">
    <property type="nucleotide sequence ID" value="NZ_PDJC01000001.1"/>
</dbReference>
<dbReference type="EMBL" id="PDJC01000001">
    <property type="protein sequence ID" value="PFG16655.1"/>
    <property type="molecule type" value="Genomic_DNA"/>
</dbReference>
<accession>A0A2A9CRE4</accession>
<gene>
    <name evidence="1" type="ORF">ATK74_1206</name>
</gene>
<evidence type="ECO:0000313" key="2">
    <source>
        <dbReference type="Proteomes" id="UP000226079"/>
    </source>
</evidence>
<evidence type="ECO:0000313" key="1">
    <source>
        <dbReference type="EMBL" id="PFG16655.1"/>
    </source>
</evidence>
<proteinExistence type="predicted"/>
<dbReference type="CDD" id="cd02440">
    <property type="entry name" value="AdoMet_MTases"/>
    <property type="match status" value="1"/>
</dbReference>
<comment type="caution">
    <text evidence="1">The sequence shown here is derived from an EMBL/GenBank/DDBJ whole genome shotgun (WGS) entry which is preliminary data.</text>
</comment>
<organism evidence="1 2">
    <name type="scientific">Propionicimonas paludicola</name>
    <dbReference type="NCBI Taxonomy" id="185243"/>
    <lineage>
        <taxon>Bacteria</taxon>
        <taxon>Bacillati</taxon>
        <taxon>Actinomycetota</taxon>
        <taxon>Actinomycetes</taxon>
        <taxon>Propionibacteriales</taxon>
        <taxon>Nocardioidaceae</taxon>
        <taxon>Propionicimonas</taxon>
    </lineage>
</organism>
<sequence>MSLRPDLALVADLVPAGSRVLDLGCGSGALLADLIENHHCRGTGVEIDPESVIEAIGLGVPVIELDIDTQLDEFADASYDVVVLSRTIQTVHRQVDVLTQMARIGSRLIVSAPNFGWWRHRLRLLRGRMPISKDLPHAWYDTPNLRFTTLLELEELFGRLGLTIEQRIPLSPTGEPLRVAGAMANLAAGAAVYVLKG</sequence>
<dbReference type="Gene3D" id="3.40.50.150">
    <property type="entry name" value="Vaccinia Virus protein VP39"/>
    <property type="match status" value="1"/>
</dbReference>
<dbReference type="Proteomes" id="UP000226079">
    <property type="component" value="Unassembled WGS sequence"/>
</dbReference>